<evidence type="ECO:0000313" key="3">
    <source>
        <dbReference type="Proteomes" id="UP000663865"/>
    </source>
</evidence>
<comment type="caution">
    <text evidence="2">The sequence shown here is derived from an EMBL/GenBank/DDBJ whole genome shotgun (WGS) entry which is preliminary data.</text>
</comment>
<dbReference type="Proteomes" id="UP000663865">
    <property type="component" value="Unassembled WGS sequence"/>
</dbReference>
<evidence type="ECO:0000313" key="2">
    <source>
        <dbReference type="EMBL" id="CAF3436075.1"/>
    </source>
</evidence>
<feature type="region of interest" description="Disordered" evidence="1">
    <location>
        <begin position="561"/>
        <end position="603"/>
    </location>
</feature>
<proteinExistence type="predicted"/>
<evidence type="ECO:0000256" key="1">
    <source>
        <dbReference type="SAM" id="MobiDB-lite"/>
    </source>
</evidence>
<dbReference type="AlphaFoldDB" id="A0A818CPM1"/>
<sequence length="631" mass="71098">MNVRNPRSSHSATTSCQTNNQSKFCRLYNESLAVIQNKFAFNPGKIFSKRINCWLNHQFEVRLLDQAALSWYLLGSTAHLCSGISRGGLLKQLHQNDKIALLDEADSCLKRNGLIPDGSISEHNNIYEIVLTLYAGSATLTVLANTTEEPILRLLKKELSGDALNPFAERSLFLFITIPLTLEQPFSPTWDFGRQPTISQVAFTASQLNNLDLYYETSARLMTIAYGNLMCKLMIKNERNDKWITVRLGKSREHLHQIAVNLQLVQLTFDLIDQYKDTFGDLNHGLDDMIFQQRMKFIADNFLGRPNDQTRIRLELRLSIANSAVRLLNLLLRQYLRVFGEDNISLNTNDFQATESTENELAEKAAAVITVPPANKHHQSIPNESSIKELARSILLYDEIAFTKTKLTAIQLLLNKQLIVHCGKAAKHNVTRRAFDIWVKCVPTSLDLTDITQFQVSLEEFNIIWDLYEKTLRKFQVPAGIIINDELSKLLKSQQYQLFIQFDVDSLTVALNNVKPNQINEENGNYFDDEVLNIPTMNDSTTSFACSISVLQQSSQLNSTTAPALHSADTPLETGVSNDIPGQKQPVTSQASSSSTGIVTQFRLPRPMDLAATRTKQAAINRSRDIAKRST</sequence>
<reference evidence="2" key="1">
    <citation type="submission" date="2021-02" db="EMBL/GenBank/DDBJ databases">
        <authorList>
            <person name="Nowell W R."/>
        </authorList>
    </citation>
    <scope>NUCLEOTIDE SEQUENCE</scope>
</reference>
<protein>
    <submittedName>
        <fullName evidence="2">Uncharacterized protein</fullName>
    </submittedName>
</protein>
<accession>A0A818CPM1</accession>
<organism evidence="2 3">
    <name type="scientific">Rotaria socialis</name>
    <dbReference type="NCBI Taxonomy" id="392032"/>
    <lineage>
        <taxon>Eukaryota</taxon>
        <taxon>Metazoa</taxon>
        <taxon>Spiralia</taxon>
        <taxon>Gnathifera</taxon>
        <taxon>Rotifera</taxon>
        <taxon>Eurotatoria</taxon>
        <taxon>Bdelloidea</taxon>
        <taxon>Philodinida</taxon>
        <taxon>Philodinidae</taxon>
        <taxon>Rotaria</taxon>
    </lineage>
</organism>
<feature type="compositionally biased region" description="Polar residues" evidence="1">
    <location>
        <begin position="585"/>
        <end position="599"/>
    </location>
</feature>
<gene>
    <name evidence="2" type="ORF">KIK155_LOCUS11234</name>
</gene>
<dbReference type="EMBL" id="CAJNYV010001776">
    <property type="protein sequence ID" value="CAF3436075.1"/>
    <property type="molecule type" value="Genomic_DNA"/>
</dbReference>
<name>A0A818CPM1_9BILA</name>